<keyword evidence="2" id="KW-1185">Reference proteome</keyword>
<gene>
    <name evidence="1" type="ORF">V5J35_003113</name>
</gene>
<comment type="caution">
    <text evidence="1">The sequence shown here is derived from an EMBL/GenBank/DDBJ whole genome shotgun (WGS) entry which is preliminary data.</text>
</comment>
<dbReference type="EMBL" id="JBEWTB010000002">
    <property type="protein sequence ID" value="MET4757921.1"/>
    <property type="molecule type" value="Genomic_DNA"/>
</dbReference>
<dbReference type="Proteomes" id="UP001549366">
    <property type="component" value="Unassembled WGS sequence"/>
</dbReference>
<evidence type="ECO:0000313" key="1">
    <source>
        <dbReference type="EMBL" id="MET4757921.1"/>
    </source>
</evidence>
<accession>A0ABV2SKZ7</accession>
<dbReference type="Gene3D" id="3.40.50.850">
    <property type="entry name" value="Isochorismatase-like"/>
    <property type="match status" value="1"/>
</dbReference>
<name>A0ABV2SKZ7_9GAMM</name>
<reference evidence="1 2" key="1">
    <citation type="submission" date="2024-06" db="EMBL/GenBank/DDBJ databases">
        <title>Genomic Encyclopedia of Type Strains, Phase V (KMG-V): Genome sequencing to study the core and pangenomes of soil and plant-associated prokaryotes.</title>
        <authorList>
            <person name="Whitman W."/>
        </authorList>
    </citation>
    <scope>NUCLEOTIDE SEQUENCE [LARGE SCALE GENOMIC DNA]</scope>
    <source>
        <strain evidence="1 2">NE40</strain>
    </source>
</reference>
<protein>
    <recommendedName>
        <fullName evidence="3">Isochorismatase-like domain-containing protein</fullName>
    </recommendedName>
</protein>
<dbReference type="InterPro" id="IPR036380">
    <property type="entry name" value="Isochorismatase-like_sf"/>
</dbReference>
<dbReference type="SUPFAM" id="SSF52499">
    <property type="entry name" value="Isochorismatase-like hydrolases"/>
    <property type="match status" value="1"/>
</dbReference>
<evidence type="ECO:0008006" key="3">
    <source>
        <dbReference type="Google" id="ProtNLM"/>
    </source>
</evidence>
<evidence type="ECO:0000313" key="2">
    <source>
        <dbReference type="Proteomes" id="UP001549366"/>
    </source>
</evidence>
<organism evidence="1 2">
    <name type="scientific">Endozoicomonas lisbonensis</name>
    <dbReference type="NCBI Taxonomy" id="3120522"/>
    <lineage>
        <taxon>Bacteria</taxon>
        <taxon>Pseudomonadati</taxon>
        <taxon>Pseudomonadota</taxon>
        <taxon>Gammaproteobacteria</taxon>
        <taxon>Oceanospirillales</taxon>
        <taxon>Endozoicomonadaceae</taxon>
        <taxon>Endozoicomonas</taxon>
    </lineage>
</organism>
<sequence>MSVIHGSLFDGIVQFHDPDNQANTAVIVIDENDDPCISETFRNCVARQKSQQDVLRFCNDLGCLIIVVYAHRVLRARHIFSIIGRPDFSCVKESDGVLALGTTPPLMGYLERNKITSLVLMGSYTRFCVKESLIGGWEEDQYYAGLLNRKMTVLSSPALLGPYLPEAYVLKPMC</sequence>
<dbReference type="RefSeq" id="WP_354008044.1">
    <property type="nucleotide sequence ID" value="NZ_JBEWTA010000001.1"/>
</dbReference>
<proteinExistence type="predicted"/>